<dbReference type="AlphaFoldDB" id="C4JL44"/>
<keyword evidence="2" id="KW-0698">rRNA processing</keyword>
<dbReference type="SUPFAM" id="SSF54211">
    <property type="entry name" value="Ribosomal protein S5 domain 2-like"/>
    <property type="match status" value="1"/>
</dbReference>
<dbReference type="Gene3D" id="3.30.230.70">
    <property type="entry name" value="GHMP Kinase, N-terminal domain"/>
    <property type="match status" value="1"/>
</dbReference>
<dbReference type="KEGG" id="ure:UREG_00259"/>
<evidence type="ECO:0000256" key="2">
    <source>
        <dbReference type="ARBA" id="ARBA00022552"/>
    </source>
</evidence>
<dbReference type="GO" id="GO:0034475">
    <property type="term" value="P:U4 snRNA 3'-end processing"/>
    <property type="evidence" value="ECO:0007669"/>
    <property type="project" value="TreeGrafter"/>
</dbReference>
<dbReference type="FunCoup" id="C4JL44">
    <property type="interactions" value="219"/>
</dbReference>
<keyword evidence="6" id="KW-1185">Reference proteome</keyword>
<accession>C4JL44</accession>
<proteinExistence type="predicted"/>
<evidence type="ECO:0000313" key="5">
    <source>
        <dbReference type="EMBL" id="EEP75413.1"/>
    </source>
</evidence>
<gene>
    <name evidence="5" type="ORF">UREG_00259</name>
</gene>
<dbReference type="GO" id="GO:0016075">
    <property type="term" value="P:rRNA catabolic process"/>
    <property type="evidence" value="ECO:0007669"/>
    <property type="project" value="TreeGrafter"/>
</dbReference>
<name>C4JL44_UNCRE</name>
<dbReference type="EMBL" id="CH476615">
    <property type="protein sequence ID" value="EEP75413.1"/>
    <property type="molecule type" value="Genomic_DNA"/>
</dbReference>
<sequence length="254" mass="27120">MAVPIASLTPLRFANGSASYTSPTGDQILGSVNGPVEVTRRDAQKPEEATLEIIVKPGVGGSGVGERYVEGIIRSVLSRVILMRDKTLARRAIVVTLVVVKNTIAEGRVDERGGSYLPILPSLLHTALLSLLSAAIPMSMIYTAVLVAVNPCSDLIPNPSPNAARSASSLHVLAFSSQGHLLLNESQGDFDLATWEKIHDLAETVCRGGTKMQLTTGGDVSMDDTDTPQSLEQFVRGIVEDKAREEFAWKLVAT</sequence>
<reference evidence="6" key="1">
    <citation type="journal article" date="2009" name="Genome Res.">
        <title>Comparative genomic analyses of the human fungal pathogens Coccidioides and their relatives.</title>
        <authorList>
            <person name="Sharpton T.J."/>
            <person name="Stajich J.E."/>
            <person name="Rounsley S.D."/>
            <person name="Gardner M.J."/>
            <person name="Wortman J.R."/>
            <person name="Jordar V.S."/>
            <person name="Maiti R."/>
            <person name="Kodira C.D."/>
            <person name="Neafsey D.E."/>
            <person name="Zeng Q."/>
            <person name="Hung C.-Y."/>
            <person name="McMahan C."/>
            <person name="Muszewska A."/>
            <person name="Grynberg M."/>
            <person name="Mandel M.A."/>
            <person name="Kellner E.M."/>
            <person name="Barker B.M."/>
            <person name="Galgiani J.N."/>
            <person name="Orbach M.J."/>
            <person name="Kirkland T.N."/>
            <person name="Cole G.T."/>
            <person name="Henn M.R."/>
            <person name="Birren B.W."/>
            <person name="Taylor J.W."/>
        </authorList>
    </citation>
    <scope>NUCLEOTIDE SEQUENCE [LARGE SCALE GENOMIC DNA]</scope>
    <source>
        <strain evidence="6">UAMH 1704</strain>
    </source>
</reference>
<keyword evidence="3" id="KW-0271">Exosome</keyword>
<dbReference type="PANTHER" id="PTHR11953">
    <property type="entry name" value="EXOSOME COMPLEX COMPONENT"/>
    <property type="match status" value="1"/>
</dbReference>
<dbReference type="GO" id="GO:0071028">
    <property type="term" value="P:nuclear mRNA surveillance"/>
    <property type="evidence" value="ECO:0007669"/>
    <property type="project" value="TreeGrafter"/>
</dbReference>
<dbReference type="GO" id="GO:0006364">
    <property type="term" value="P:rRNA processing"/>
    <property type="evidence" value="ECO:0007669"/>
    <property type="project" value="UniProtKB-KW"/>
</dbReference>
<dbReference type="GO" id="GO:0003723">
    <property type="term" value="F:RNA binding"/>
    <property type="evidence" value="ECO:0007669"/>
    <property type="project" value="TreeGrafter"/>
</dbReference>
<dbReference type="GO" id="GO:0071051">
    <property type="term" value="P:poly(A)-dependent snoRNA 3'-end processing"/>
    <property type="evidence" value="ECO:0007669"/>
    <property type="project" value="TreeGrafter"/>
</dbReference>
<dbReference type="OrthoDB" id="27298at2759"/>
<dbReference type="SUPFAM" id="SSF55666">
    <property type="entry name" value="Ribonuclease PH domain 2-like"/>
    <property type="match status" value="1"/>
</dbReference>
<dbReference type="RefSeq" id="XP_002540746.1">
    <property type="nucleotide sequence ID" value="XM_002540700.1"/>
</dbReference>
<evidence type="ECO:0000313" key="6">
    <source>
        <dbReference type="Proteomes" id="UP000002058"/>
    </source>
</evidence>
<dbReference type="GeneID" id="8444911"/>
<dbReference type="STRING" id="336963.C4JL44"/>
<dbReference type="InterPro" id="IPR020568">
    <property type="entry name" value="Ribosomal_Su5_D2-typ_SF"/>
</dbReference>
<keyword evidence="4" id="KW-0539">Nucleus</keyword>
<evidence type="ECO:0000256" key="1">
    <source>
        <dbReference type="ARBA" id="ARBA00004123"/>
    </source>
</evidence>
<dbReference type="GO" id="GO:0000176">
    <property type="term" value="C:nuclear exosome (RNase complex)"/>
    <property type="evidence" value="ECO:0007669"/>
    <property type="project" value="UniProtKB-ARBA"/>
</dbReference>
<evidence type="ECO:0000256" key="4">
    <source>
        <dbReference type="ARBA" id="ARBA00023242"/>
    </source>
</evidence>
<dbReference type="PANTHER" id="PTHR11953:SF1">
    <property type="entry name" value="EXOSOME COMPLEX COMPONENT RRP46"/>
    <property type="match status" value="1"/>
</dbReference>
<evidence type="ECO:0000256" key="3">
    <source>
        <dbReference type="ARBA" id="ARBA00022835"/>
    </source>
</evidence>
<dbReference type="GO" id="GO:0005730">
    <property type="term" value="C:nucleolus"/>
    <property type="evidence" value="ECO:0007669"/>
    <property type="project" value="TreeGrafter"/>
</dbReference>
<dbReference type="InterPro" id="IPR036345">
    <property type="entry name" value="ExoRNase_PH_dom2_sf"/>
</dbReference>
<dbReference type="HOGENOM" id="CLU_063514_2_2_1"/>
<dbReference type="InterPro" id="IPR050080">
    <property type="entry name" value="RNase_PH"/>
</dbReference>
<dbReference type="OMA" id="SYKCPAT"/>
<protein>
    <submittedName>
        <fullName evidence="5">Uncharacterized protein</fullName>
    </submittedName>
</protein>
<dbReference type="eggNOG" id="KOG1069">
    <property type="taxonomic scope" value="Eukaryota"/>
</dbReference>
<dbReference type="VEuPathDB" id="FungiDB:UREG_00259"/>
<dbReference type="InParanoid" id="C4JL44"/>
<organism evidence="5 6">
    <name type="scientific">Uncinocarpus reesii (strain UAMH 1704)</name>
    <dbReference type="NCBI Taxonomy" id="336963"/>
    <lineage>
        <taxon>Eukaryota</taxon>
        <taxon>Fungi</taxon>
        <taxon>Dikarya</taxon>
        <taxon>Ascomycota</taxon>
        <taxon>Pezizomycotina</taxon>
        <taxon>Eurotiomycetes</taxon>
        <taxon>Eurotiomycetidae</taxon>
        <taxon>Onygenales</taxon>
        <taxon>Onygenaceae</taxon>
        <taxon>Uncinocarpus</taxon>
    </lineage>
</organism>
<dbReference type="InterPro" id="IPR027408">
    <property type="entry name" value="PNPase/RNase_PH_dom_sf"/>
</dbReference>
<dbReference type="Proteomes" id="UP000002058">
    <property type="component" value="Unassembled WGS sequence"/>
</dbReference>
<dbReference type="GO" id="GO:0000177">
    <property type="term" value="C:cytoplasmic exosome (RNase complex)"/>
    <property type="evidence" value="ECO:0007669"/>
    <property type="project" value="TreeGrafter"/>
</dbReference>
<comment type="subcellular location">
    <subcellularLocation>
        <location evidence="1">Nucleus</location>
    </subcellularLocation>
</comment>